<feature type="binding site" description="axial binding residue" evidence="5">
    <location>
        <position position="457"/>
    </location>
    <ligand>
        <name>heme</name>
        <dbReference type="ChEBI" id="CHEBI:30413"/>
    </ligand>
    <ligandPart>
        <name>Fe</name>
        <dbReference type="ChEBI" id="CHEBI:18248"/>
    </ligandPart>
</feature>
<dbReference type="InterPro" id="IPR050364">
    <property type="entry name" value="Cytochrome_P450_fung"/>
</dbReference>
<sequence>MPSHFNHHLSEASYFWAHTSAMQAFVTAASVLVIAFLFRVHQLLKAVDQLPAPPGKKWKLPPGPRGLLPYLGNLLLYSKGEKGAHEIAKYGEMVTTHLGSKLWVVLNSNRLAHELYAKHGKVTNGRPPMPIVNDLLSQGRRSVMLPIDGWAERRRVMHQLLSGTAMTKYAEYQAEESVVLLANYLRKPQEWYAHNARYANSVIYRITFGEKPKEGGNLMTDVTKAQFLFLLNAPPFNFWDCFPGLAELPKFLQWWRGTFERAGKFTHDAYFEYYSPIKRNILEGKAPQSFARDVLLGQAKYQGSDTDKMFLTMQLVEAGSDTTRLAINIAILAAVRWPEKFLKARADLDRVCGADAARLPDFGDEESLPYINAFAKEILRWRRIFVWTPEHTLTENLEFEGYYFPRGTSFVINHASISENPDYFEDPLSFKPERWLDGNETDLAAGSWQFGGGRRLCVGYKLAQKSIFINLSRLFYCFNFEEREPFDDKSIQHFTMGEPFPINVKARGEKWTALIERAA</sequence>
<dbReference type="GO" id="GO:0004497">
    <property type="term" value="F:monooxygenase activity"/>
    <property type="evidence" value="ECO:0007669"/>
    <property type="project" value="UniProtKB-KW"/>
</dbReference>
<evidence type="ECO:0000256" key="2">
    <source>
        <dbReference type="ARBA" id="ARBA00022723"/>
    </source>
</evidence>
<dbReference type="Gene3D" id="1.10.630.10">
    <property type="entry name" value="Cytochrome P450"/>
    <property type="match status" value="1"/>
</dbReference>
<evidence type="ECO:0000256" key="4">
    <source>
        <dbReference type="ARBA" id="ARBA00023004"/>
    </source>
</evidence>
<dbReference type="AlphaFoldDB" id="A0A8H7KBE4"/>
<dbReference type="GO" id="GO:0005506">
    <property type="term" value="F:iron ion binding"/>
    <property type="evidence" value="ECO:0007669"/>
    <property type="project" value="InterPro"/>
</dbReference>
<gene>
    <name evidence="8" type="ORF">IM811_005652</name>
</gene>
<keyword evidence="3 6" id="KW-0560">Oxidoreductase</keyword>
<organism evidence="8 9">
    <name type="scientific">Bionectria ochroleuca</name>
    <name type="common">Gliocladium roseum</name>
    <dbReference type="NCBI Taxonomy" id="29856"/>
    <lineage>
        <taxon>Eukaryota</taxon>
        <taxon>Fungi</taxon>
        <taxon>Dikarya</taxon>
        <taxon>Ascomycota</taxon>
        <taxon>Pezizomycotina</taxon>
        <taxon>Sordariomycetes</taxon>
        <taxon>Hypocreomycetidae</taxon>
        <taxon>Hypocreales</taxon>
        <taxon>Bionectriaceae</taxon>
        <taxon>Clonostachys</taxon>
    </lineage>
</organism>
<dbReference type="PANTHER" id="PTHR46300">
    <property type="entry name" value="P450, PUTATIVE (EUROFUNG)-RELATED-RELATED"/>
    <property type="match status" value="1"/>
</dbReference>
<keyword evidence="2 5" id="KW-0479">Metal-binding</keyword>
<name>A0A8H7KBE4_BIOOC</name>
<dbReference type="Pfam" id="PF00067">
    <property type="entry name" value="p450"/>
    <property type="match status" value="1"/>
</dbReference>
<dbReference type="InterPro" id="IPR002401">
    <property type="entry name" value="Cyt_P450_E_grp-I"/>
</dbReference>
<evidence type="ECO:0000313" key="8">
    <source>
        <dbReference type="EMBL" id="KAF9744072.1"/>
    </source>
</evidence>
<dbReference type="PROSITE" id="PS00086">
    <property type="entry name" value="CYTOCHROME_P450"/>
    <property type="match status" value="1"/>
</dbReference>
<dbReference type="GO" id="GO:0020037">
    <property type="term" value="F:heme binding"/>
    <property type="evidence" value="ECO:0007669"/>
    <property type="project" value="InterPro"/>
</dbReference>
<dbReference type="GO" id="GO:0016705">
    <property type="term" value="F:oxidoreductase activity, acting on paired donors, with incorporation or reduction of molecular oxygen"/>
    <property type="evidence" value="ECO:0007669"/>
    <property type="project" value="InterPro"/>
</dbReference>
<evidence type="ECO:0000256" key="3">
    <source>
        <dbReference type="ARBA" id="ARBA00023002"/>
    </source>
</evidence>
<keyword evidence="5 6" id="KW-0349">Heme</keyword>
<dbReference type="InterPro" id="IPR001128">
    <property type="entry name" value="Cyt_P450"/>
</dbReference>
<evidence type="ECO:0000256" key="7">
    <source>
        <dbReference type="SAM" id="Phobius"/>
    </source>
</evidence>
<keyword evidence="7" id="KW-0812">Transmembrane</keyword>
<protein>
    <recommendedName>
        <fullName evidence="10">Cytochrome P450</fullName>
    </recommendedName>
</protein>
<comment type="cofactor">
    <cofactor evidence="5">
        <name>heme</name>
        <dbReference type="ChEBI" id="CHEBI:30413"/>
    </cofactor>
</comment>
<dbReference type="PANTHER" id="PTHR46300:SF12">
    <property type="entry name" value="P450, PUTATIVE (EUROFUNG)-RELATED"/>
    <property type="match status" value="1"/>
</dbReference>
<dbReference type="InterPro" id="IPR036396">
    <property type="entry name" value="Cyt_P450_sf"/>
</dbReference>
<dbReference type="Proteomes" id="UP000616885">
    <property type="component" value="Unassembled WGS sequence"/>
</dbReference>
<keyword evidence="6" id="KW-0503">Monooxygenase</keyword>
<keyword evidence="7" id="KW-1133">Transmembrane helix</keyword>
<evidence type="ECO:0000256" key="6">
    <source>
        <dbReference type="RuleBase" id="RU000461"/>
    </source>
</evidence>
<comment type="similarity">
    <text evidence="1 6">Belongs to the cytochrome P450 family.</text>
</comment>
<evidence type="ECO:0000256" key="1">
    <source>
        <dbReference type="ARBA" id="ARBA00010617"/>
    </source>
</evidence>
<evidence type="ECO:0000313" key="9">
    <source>
        <dbReference type="Proteomes" id="UP000616885"/>
    </source>
</evidence>
<dbReference type="SUPFAM" id="SSF48264">
    <property type="entry name" value="Cytochrome P450"/>
    <property type="match status" value="1"/>
</dbReference>
<evidence type="ECO:0008006" key="10">
    <source>
        <dbReference type="Google" id="ProtNLM"/>
    </source>
</evidence>
<dbReference type="CDD" id="cd11065">
    <property type="entry name" value="CYP64-like"/>
    <property type="match status" value="1"/>
</dbReference>
<feature type="transmembrane region" description="Helical" evidence="7">
    <location>
        <begin position="20"/>
        <end position="38"/>
    </location>
</feature>
<proteinExistence type="inferred from homology"/>
<dbReference type="PRINTS" id="PR00463">
    <property type="entry name" value="EP450I"/>
</dbReference>
<dbReference type="InterPro" id="IPR017972">
    <property type="entry name" value="Cyt_P450_CS"/>
</dbReference>
<evidence type="ECO:0000256" key="5">
    <source>
        <dbReference type="PIRSR" id="PIRSR602401-1"/>
    </source>
</evidence>
<keyword evidence="7" id="KW-0472">Membrane</keyword>
<accession>A0A8H7KBE4</accession>
<reference evidence="8" key="1">
    <citation type="submission" date="2020-10" db="EMBL/GenBank/DDBJ databases">
        <title>High-Quality Genome Resource of Clonostachys rosea strain S41 by Oxford Nanopore Long-Read Sequencing.</title>
        <authorList>
            <person name="Wang H."/>
        </authorList>
    </citation>
    <scope>NUCLEOTIDE SEQUENCE</scope>
    <source>
        <strain evidence="8">S41</strain>
    </source>
</reference>
<dbReference type="EMBL" id="JADCTT010000015">
    <property type="protein sequence ID" value="KAF9744072.1"/>
    <property type="molecule type" value="Genomic_DNA"/>
</dbReference>
<keyword evidence="4 5" id="KW-0408">Iron</keyword>
<comment type="caution">
    <text evidence="8">The sequence shown here is derived from an EMBL/GenBank/DDBJ whole genome shotgun (WGS) entry which is preliminary data.</text>
</comment>